<keyword evidence="2" id="KW-1185">Reference proteome</keyword>
<sequence length="334" mass="37385">MDRDECSTTRGSHQIPLNEQRKGFRDSPIAELRGSGTGKTRIICRKKERNNLVRFNQLPSEIIGNILSLSIADPWIKRFSFSFLQRRQTISSVCSSGRTLVEGSPQFWSIIEFTNSQPAILALLEKFKSSPLEICFSAGWYSCAPEMDRTGRVTETYLELIAPHTHRIRSLIVSAHSTNGILALLDKPAPLLEELELSFSNFIFVQPVELFLGRVERLKDVTLENISSATEMQVLRFLEANSELEEMGIEDVSVTESSTADVVGSVVGERGRVVMGNMRGLKLFNLSLELVQVIMGNVEISSIRHLDLECLCRQLQLASKLLGPKIQHLVSPIL</sequence>
<organism evidence="1 2">
    <name type="scientific">Tulasnella calospora MUT 4182</name>
    <dbReference type="NCBI Taxonomy" id="1051891"/>
    <lineage>
        <taxon>Eukaryota</taxon>
        <taxon>Fungi</taxon>
        <taxon>Dikarya</taxon>
        <taxon>Basidiomycota</taxon>
        <taxon>Agaricomycotina</taxon>
        <taxon>Agaricomycetes</taxon>
        <taxon>Cantharellales</taxon>
        <taxon>Tulasnellaceae</taxon>
        <taxon>Tulasnella</taxon>
    </lineage>
</organism>
<dbReference type="EMBL" id="KN822970">
    <property type="protein sequence ID" value="KIO30601.1"/>
    <property type="molecule type" value="Genomic_DNA"/>
</dbReference>
<evidence type="ECO:0008006" key="3">
    <source>
        <dbReference type="Google" id="ProtNLM"/>
    </source>
</evidence>
<reference evidence="2" key="2">
    <citation type="submission" date="2015-01" db="EMBL/GenBank/DDBJ databases">
        <title>Evolutionary Origins and Diversification of the Mycorrhizal Mutualists.</title>
        <authorList>
            <consortium name="DOE Joint Genome Institute"/>
            <consortium name="Mycorrhizal Genomics Consortium"/>
            <person name="Kohler A."/>
            <person name="Kuo A."/>
            <person name="Nagy L.G."/>
            <person name="Floudas D."/>
            <person name="Copeland A."/>
            <person name="Barry K.W."/>
            <person name="Cichocki N."/>
            <person name="Veneault-Fourrey C."/>
            <person name="LaButti K."/>
            <person name="Lindquist E.A."/>
            <person name="Lipzen A."/>
            <person name="Lundell T."/>
            <person name="Morin E."/>
            <person name="Murat C."/>
            <person name="Riley R."/>
            <person name="Ohm R."/>
            <person name="Sun H."/>
            <person name="Tunlid A."/>
            <person name="Henrissat B."/>
            <person name="Grigoriev I.V."/>
            <person name="Hibbett D.S."/>
            <person name="Martin F."/>
        </authorList>
    </citation>
    <scope>NUCLEOTIDE SEQUENCE [LARGE SCALE GENOMIC DNA]</scope>
    <source>
        <strain evidence="2">MUT 4182</strain>
    </source>
</reference>
<protein>
    <recommendedName>
        <fullName evidence="3">F-box domain-containing protein</fullName>
    </recommendedName>
</protein>
<dbReference type="Proteomes" id="UP000054248">
    <property type="component" value="Unassembled WGS sequence"/>
</dbReference>
<reference evidence="1 2" key="1">
    <citation type="submission" date="2014-04" db="EMBL/GenBank/DDBJ databases">
        <authorList>
            <consortium name="DOE Joint Genome Institute"/>
            <person name="Kuo A."/>
            <person name="Girlanda M."/>
            <person name="Perotto S."/>
            <person name="Kohler A."/>
            <person name="Nagy L.G."/>
            <person name="Floudas D."/>
            <person name="Copeland A."/>
            <person name="Barry K.W."/>
            <person name="Cichocki N."/>
            <person name="Veneault-Fourrey C."/>
            <person name="LaButti K."/>
            <person name="Lindquist E.A."/>
            <person name="Lipzen A."/>
            <person name="Lundell T."/>
            <person name="Morin E."/>
            <person name="Murat C."/>
            <person name="Sun H."/>
            <person name="Tunlid A."/>
            <person name="Henrissat B."/>
            <person name="Grigoriev I.V."/>
            <person name="Hibbett D.S."/>
            <person name="Martin F."/>
            <person name="Nordberg H.P."/>
            <person name="Cantor M.N."/>
            <person name="Hua S.X."/>
        </authorList>
    </citation>
    <scope>NUCLEOTIDE SEQUENCE [LARGE SCALE GENOMIC DNA]</scope>
    <source>
        <strain evidence="1 2">MUT 4182</strain>
    </source>
</reference>
<dbReference type="OrthoDB" id="8048523at2759"/>
<dbReference type="HOGENOM" id="CLU_832072_0_0_1"/>
<dbReference type="SUPFAM" id="SSF52047">
    <property type="entry name" value="RNI-like"/>
    <property type="match status" value="1"/>
</dbReference>
<gene>
    <name evidence="1" type="ORF">M407DRAFT_20322</name>
</gene>
<proteinExistence type="predicted"/>
<evidence type="ECO:0000313" key="1">
    <source>
        <dbReference type="EMBL" id="KIO30601.1"/>
    </source>
</evidence>
<dbReference type="AlphaFoldDB" id="A0A0C3QQ77"/>
<evidence type="ECO:0000313" key="2">
    <source>
        <dbReference type="Proteomes" id="UP000054248"/>
    </source>
</evidence>
<accession>A0A0C3QQ77</accession>
<name>A0A0C3QQ77_9AGAM</name>